<feature type="domain" description="DNA-directed RNA polymerase RpoA/D/Rpb3-type" evidence="7">
    <location>
        <begin position="54"/>
        <end position="332"/>
    </location>
</feature>
<dbReference type="OMA" id="KKKCRAF"/>
<evidence type="ECO:0000313" key="8">
    <source>
        <dbReference type="EnsemblMetazoa" id="tetur08g07550.1"/>
    </source>
</evidence>
<dbReference type="PANTHER" id="PTHR11800:SF13">
    <property type="entry name" value="DNA-DIRECTED RNA POLYMERASES I AND III SUBUNIT RPAC1"/>
    <property type="match status" value="1"/>
</dbReference>
<name>T1KCG6_TETUR</name>
<dbReference type="GO" id="GO:0005666">
    <property type="term" value="C:RNA polymerase III complex"/>
    <property type="evidence" value="ECO:0007669"/>
    <property type="project" value="TreeGrafter"/>
</dbReference>
<evidence type="ECO:0000259" key="7">
    <source>
        <dbReference type="SMART" id="SM00662"/>
    </source>
</evidence>
<keyword evidence="4" id="KW-0804">Transcription</keyword>
<comment type="similarity">
    <text evidence="6">Belongs to the archaeal Rpo3/eukaryotic RPB3 RNA polymerase subunit family.</text>
</comment>
<dbReference type="OrthoDB" id="270173at2759"/>
<dbReference type="InterPro" id="IPR011262">
    <property type="entry name" value="DNA-dir_RNA_pol_insert"/>
</dbReference>
<dbReference type="FunFam" id="2.170.120.12:FF:000003">
    <property type="entry name" value="Dna-directed rna polymerases i and iii subunit"/>
    <property type="match status" value="1"/>
</dbReference>
<dbReference type="EMBL" id="CAEY01001960">
    <property type="status" value="NOT_ANNOTATED_CDS"/>
    <property type="molecule type" value="Genomic_DNA"/>
</dbReference>
<dbReference type="InterPro" id="IPR011263">
    <property type="entry name" value="DNA-dir_RNA_pol_RpoA/D/Rpb3"/>
</dbReference>
<protein>
    <recommendedName>
        <fullName evidence="2">DNA-directed RNA polymerases I and III subunit RPAC1</fullName>
    </recommendedName>
</protein>
<comment type="subcellular location">
    <subcellularLocation>
        <location evidence="1">Nucleus</location>
    </subcellularLocation>
</comment>
<dbReference type="GO" id="GO:0003899">
    <property type="term" value="F:DNA-directed RNA polymerase activity"/>
    <property type="evidence" value="ECO:0007669"/>
    <property type="project" value="InterPro"/>
</dbReference>
<dbReference type="GO" id="GO:0005736">
    <property type="term" value="C:RNA polymerase I complex"/>
    <property type="evidence" value="ECO:0007669"/>
    <property type="project" value="TreeGrafter"/>
</dbReference>
<reference evidence="9" key="1">
    <citation type="submission" date="2011-08" db="EMBL/GenBank/DDBJ databases">
        <authorList>
            <person name="Rombauts S."/>
        </authorList>
    </citation>
    <scope>NUCLEOTIDE SEQUENCE</scope>
    <source>
        <strain evidence="9">London</strain>
    </source>
</reference>
<reference evidence="8" key="2">
    <citation type="submission" date="2015-06" db="UniProtKB">
        <authorList>
            <consortium name="EnsemblMetazoa"/>
        </authorList>
    </citation>
    <scope>IDENTIFICATION</scope>
</reference>
<dbReference type="SUPFAM" id="SSF55257">
    <property type="entry name" value="RBP11-like subunits of RNA polymerase"/>
    <property type="match status" value="1"/>
</dbReference>
<dbReference type="GO" id="GO:0046983">
    <property type="term" value="F:protein dimerization activity"/>
    <property type="evidence" value="ECO:0007669"/>
    <property type="project" value="InterPro"/>
</dbReference>
<keyword evidence="3" id="KW-0240">DNA-directed RNA polymerase</keyword>
<dbReference type="InterPro" id="IPR036643">
    <property type="entry name" value="RNApol_insert_sf"/>
</dbReference>
<sequence length="339" mass="38800">MTHVNLNDGRYTATLFKSHIENNDTSECDDDEQWTIEIFERDLDITIVKNDENLMEIEFLNIDAPIVNAFRRIIMSEIPTMAIEKVFIGENTTIFQDDFLAHRLGLIPIKADPRLFEYRDENDMEGTPQDTIELSLKIKCVKNPEASKETGVTDLYLNRNVYSKSIKWVPLGNQSSFIKETIKPVNDDILIAKISPGQALDLKLHCVKGIGRDHAKFSPVATVYYRLHPAIEITRPIHGEDAKLLQSCFSKGVIEVKKDRSGKETAVVANARDDSLSRNYYMYKKFEDAIKMGLKKNHFIFYIESTGILSSESIFNESVEILISKCRNLLREVQELKES</sequence>
<evidence type="ECO:0000256" key="6">
    <source>
        <dbReference type="ARBA" id="ARBA00025804"/>
    </source>
</evidence>
<evidence type="ECO:0000256" key="3">
    <source>
        <dbReference type="ARBA" id="ARBA00022478"/>
    </source>
</evidence>
<evidence type="ECO:0000256" key="4">
    <source>
        <dbReference type="ARBA" id="ARBA00023163"/>
    </source>
</evidence>
<dbReference type="CDD" id="cd07032">
    <property type="entry name" value="RNAP_I_II_AC40"/>
    <property type="match status" value="1"/>
</dbReference>
<dbReference type="SUPFAM" id="SSF56553">
    <property type="entry name" value="Insert subdomain of RNA polymerase alpha subunit"/>
    <property type="match status" value="1"/>
</dbReference>
<dbReference type="InterPro" id="IPR036603">
    <property type="entry name" value="RBP11-like"/>
</dbReference>
<dbReference type="Pfam" id="PF01000">
    <property type="entry name" value="RNA_pol_A_bac"/>
    <property type="match status" value="1"/>
</dbReference>
<dbReference type="Gene3D" id="2.170.120.12">
    <property type="entry name" value="DNA-directed RNA polymerase, insert domain"/>
    <property type="match status" value="1"/>
</dbReference>
<dbReference type="PANTHER" id="PTHR11800">
    <property type="entry name" value="DNA-DIRECTED RNA POLYMERASE"/>
    <property type="match status" value="1"/>
</dbReference>
<dbReference type="SMART" id="SM00662">
    <property type="entry name" value="RPOLD"/>
    <property type="match status" value="1"/>
</dbReference>
<dbReference type="HOGENOM" id="CLU_038421_0_1_1"/>
<dbReference type="EnsemblMetazoa" id="tetur08g07550.1">
    <property type="protein sequence ID" value="tetur08g07550.1"/>
    <property type="gene ID" value="tetur08g07550"/>
</dbReference>
<dbReference type="NCBIfam" id="NF001988">
    <property type="entry name" value="PRK00783.1"/>
    <property type="match status" value="1"/>
</dbReference>
<dbReference type="STRING" id="32264.T1KCG6"/>
<evidence type="ECO:0000256" key="5">
    <source>
        <dbReference type="ARBA" id="ARBA00023242"/>
    </source>
</evidence>
<accession>T1KCG6</accession>
<keyword evidence="5" id="KW-0539">Nucleus</keyword>
<dbReference type="InterPro" id="IPR050518">
    <property type="entry name" value="Rpo3/RPB3_RNA_Pol_subunit"/>
</dbReference>
<dbReference type="InterPro" id="IPR022842">
    <property type="entry name" value="RNAP_Rpo3/Rpb3/RPAC1"/>
</dbReference>
<proteinExistence type="inferred from homology"/>
<dbReference type="eggNOG" id="KOG1521">
    <property type="taxonomic scope" value="Eukaryota"/>
</dbReference>
<dbReference type="Pfam" id="PF01193">
    <property type="entry name" value="RNA_pol_L"/>
    <property type="match status" value="1"/>
</dbReference>
<dbReference type="Proteomes" id="UP000015104">
    <property type="component" value="Unassembled WGS sequence"/>
</dbReference>
<dbReference type="GO" id="GO:0006351">
    <property type="term" value="P:DNA-templated transcription"/>
    <property type="evidence" value="ECO:0007669"/>
    <property type="project" value="InterPro"/>
</dbReference>
<dbReference type="Gene3D" id="3.30.1360.10">
    <property type="entry name" value="RNA polymerase, RBP11-like subunit"/>
    <property type="match status" value="1"/>
</dbReference>
<evidence type="ECO:0000313" key="9">
    <source>
        <dbReference type="Proteomes" id="UP000015104"/>
    </source>
</evidence>
<keyword evidence="9" id="KW-1185">Reference proteome</keyword>
<evidence type="ECO:0000256" key="2">
    <source>
        <dbReference type="ARBA" id="ARBA00022083"/>
    </source>
</evidence>
<dbReference type="HAMAP" id="MF_00320">
    <property type="entry name" value="RNApol_arch_Rpo3"/>
    <property type="match status" value="1"/>
</dbReference>
<dbReference type="InterPro" id="IPR033901">
    <property type="entry name" value="RNAPI/III_AC40"/>
</dbReference>
<organism evidence="8 9">
    <name type="scientific">Tetranychus urticae</name>
    <name type="common">Two-spotted spider mite</name>
    <dbReference type="NCBI Taxonomy" id="32264"/>
    <lineage>
        <taxon>Eukaryota</taxon>
        <taxon>Metazoa</taxon>
        <taxon>Ecdysozoa</taxon>
        <taxon>Arthropoda</taxon>
        <taxon>Chelicerata</taxon>
        <taxon>Arachnida</taxon>
        <taxon>Acari</taxon>
        <taxon>Acariformes</taxon>
        <taxon>Trombidiformes</taxon>
        <taxon>Prostigmata</taxon>
        <taxon>Eleutherengona</taxon>
        <taxon>Raphignathae</taxon>
        <taxon>Tetranychoidea</taxon>
        <taxon>Tetranychidae</taxon>
        <taxon>Tetranychus</taxon>
    </lineage>
</organism>
<gene>
    <name evidence="8" type="primary">107362709</name>
</gene>
<dbReference type="KEGG" id="tut:107362709"/>
<dbReference type="AlphaFoldDB" id="T1KCG6"/>
<evidence type="ECO:0000256" key="1">
    <source>
        <dbReference type="ARBA" id="ARBA00004123"/>
    </source>
</evidence>